<organism evidence="8 9">
    <name type="scientific">Streptococcus troglodytae</name>
    <dbReference type="NCBI Taxonomy" id="1111760"/>
    <lineage>
        <taxon>Bacteria</taxon>
        <taxon>Bacillati</taxon>
        <taxon>Bacillota</taxon>
        <taxon>Bacilli</taxon>
        <taxon>Lactobacillales</taxon>
        <taxon>Streptococcaceae</taxon>
        <taxon>Streptococcus</taxon>
    </lineage>
</organism>
<accession>A0A1L7LK39</accession>
<reference evidence="8 9" key="1">
    <citation type="journal article" date="2016" name="Microbiol. Immunol.">
        <title>Complete genome sequence of Streptococcus troglodytae TKU31 isolated from the oral cavity of a chimpanzee (Pan troglodytes).</title>
        <authorList>
            <person name="Okamoto M."/>
            <person name="Naito M."/>
            <person name="Miyanohara M."/>
            <person name="Imai S."/>
            <person name="Nomura Y."/>
            <person name="Saito W."/>
            <person name="Momoi Y."/>
            <person name="Takada K."/>
            <person name="Miyabe-Nishiwaki T."/>
            <person name="Tomonaga M."/>
            <person name="Hanada N."/>
        </authorList>
    </citation>
    <scope>NUCLEOTIDE SEQUENCE [LARGE SCALE GENOMIC DNA]</scope>
    <source>
        <strain evidence="9">TKU 31</strain>
    </source>
</reference>
<feature type="transmembrane region" description="Helical" evidence="6">
    <location>
        <begin position="142"/>
        <end position="161"/>
    </location>
</feature>
<dbReference type="EMBL" id="AP014612">
    <property type="protein sequence ID" value="BAQ24551.1"/>
    <property type="molecule type" value="Genomic_DNA"/>
</dbReference>
<keyword evidence="4 6" id="KW-1133">Transmembrane helix</keyword>
<dbReference type="PANTHER" id="PTHR12677:SF49">
    <property type="entry name" value="TVP38_TMEM64 FAMILY MEMBRANE PROTEIN"/>
    <property type="match status" value="1"/>
</dbReference>
<keyword evidence="3 6" id="KW-0812">Transmembrane</keyword>
<dbReference type="Proteomes" id="UP000217758">
    <property type="component" value="Chromosome"/>
</dbReference>
<proteinExistence type="inferred from homology"/>
<feature type="transmembrane region" description="Helical" evidence="6">
    <location>
        <begin position="54"/>
        <end position="72"/>
    </location>
</feature>
<dbReference type="InterPro" id="IPR015414">
    <property type="entry name" value="TMEM64"/>
</dbReference>
<keyword evidence="5 6" id="KW-0472">Membrane</keyword>
<feature type="transmembrane region" description="Helical" evidence="6">
    <location>
        <begin position="173"/>
        <end position="194"/>
    </location>
</feature>
<dbReference type="Pfam" id="PF09335">
    <property type="entry name" value="VTT_dom"/>
    <property type="match status" value="1"/>
</dbReference>
<dbReference type="KEGG" id="strg:SRT_12900"/>
<dbReference type="GO" id="GO:0005886">
    <property type="term" value="C:plasma membrane"/>
    <property type="evidence" value="ECO:0007669"/>
    <property type="project" value="UniProtKB-SubCell"/>
</dbReference>
<evidence type="ECO:0000259" key="7">
    <source>
        <dbReference type="Pfam" id="PF09335"/>
    </source>
</evidence>
<gene>
    <name evidence="8" type="ORF">SRT_12900</name>
</gene>
<feature type="domain" description="VTT" evidence="7">
    <location>
        <begin position="72"/>
        <end position="188"/>
    </location>
</feature>
<protein>
    <recommendedName>
        <fullName evidence="6">TVP38/TMEM64 family membrane protein</fullName>
    </recommendedName>
</protein>
<evidence type="ECO:0000256" key="5">
    <source>
        <dbReference type="ARBA" id="ARBA00023136"/>
    </source>
</evidence>
<feature type="transmembrane region" description="Helical" evidence="6">
    <location>
        <begin position="79"/>
        <end position="109"/>
    </location>
</feature>
<feature type="transmembrane region" description="Helical" evidence="6">
    <location>
        <begin position="12"/>
        <end position="34"/>
    </location>
</feature>
<name>A0A1L7LK39_9STRE</name>
<dbReference type="PANTHER" id="PTHR12677">
    <property type="entry name" value="GOLGI APPARATUS MEMBRANE PROTEIN TVP38-RELATED"/>
    <property type="match status" value="1"/>
</dbReference>
<evidence type="ECO:0000256" key="6">
    <source>
        <dbReference type="RuleBase" id="RU366058"/>
    </source>
</evidence>
<comment type="subcellular location">
    <subcellularLocation>
        <location evidence="1 6">Cell membrane</location>
        <topology evidence="1 6">Multi-pass membrane protein</topology>
    </subcellularLocation>
</comment>
<evidence type="ECO:0000256" key="4">
    <source>
        <dbReference type="ARBA" id="ARBA00022989"/>
    </source>
</evidence>
<evidence type="ECO:0000256" key="3">
    <source>
        <dbReference type="ARBA" id="ARBA00022692"/>
    </source>
</evidence>
<dbReference type="InterPro" id="IPR032816">
    <property type="entry name" value="VTT_dom"/>
</dbReference>
<evidence type="ECO:0000256" key="2">
    <source>
        <dbReference type="ARBA" id="ARBA00022475"/>
    </source>
</evidence>
<dbReference type="AlphaFoldDB" id="A0A1L7LK39"/>
<comment type="similarity">
    <text evidence="6">Belongs to the TVP38/TMEM64 family.</text>
</comment>
<sequence>MKTERKLKYVRMFLRIITWLVILATILLTVYLYQKGYLTDVKKLRAVMHRYGNWSPLIFVLLQIIQVAIPILPGGVSTLAGVVIFGPFLGFIWNYIGICIGSVLGFHIARRFGRPALETFFSPKALASYEHWTNSDSKFAKYFAWAIFLPIAPDDLLCYLAGTTSMTYRQFTLIILLGKPASILAYSLGLTTVLSKLFGIG</sequence>
<evidence type="ECO:0000256" key="1">
    <source>
        <dbReference type="ARBA" id="ARBA00004651"/>
    </source>
</evidence>
<evidence type="ECO:0000313" key="8">
    <source>
        <dbReference type="EMBL" id="BAQ24551.1"/>
    </source>
</evidence>
<keyword evidence="2 6" id="KW-1003">Cell membrane</keyword>
<keyword evidence="9" id="KW-1185">Reference proteome</keyword>
<evidence type="ECO:0000313" key="9">
    <source>
        <dbReference type="Proteomes" id="UP000217758"/>
    </source>
</evidence>